<dbReference type="EMBL" id="CAACVR010000015">
    <property type="protein sequence ID" value="VEU21995.1"/>
    <property type="molecule type" value="Genomic_DNA"/>
</dbReference>
<gene>
    <name evidence="12" type="ORF">BRENAR_LOCUS2727</name>
</gene>
<evidence type="ECO:0000259" key="10">
    <source>
        <dbReference type="Pfam" id="PF21457"/>
    </source>
</evidence>
<keyword evidence="13" id="KW-1185">Reference proteome</keyword>
<dbReference type="InterPro" id="IPR043094">
    <property type="entry name" value="Nab2/ZC3H14_N_sf"/>
</dbReference>
<dbReference type="OrthoDB" id="438553at2759"/>
<evidence type="ECO:0000259" key="11">
    <source>
        <dbReference type="Pfam" id="PF21803"/>
    </source>
</evidence>
<feature type="domain" description="RNA-binding Nab2-type zinc finger" evidence="10">
    <location>
        <begin position="288"/>
        <end position="314"/>
    </location>
</feature>
<keyword evidence="5" id="KW-0863">Zinc-finger</keyword>
<feature type="compositionally biased region" description="Polar residues" evidence="8">
    <location>
        <begin position="515"/>
        <end position="525"/>
    </location>
</feature>
<dbReference type="AlphaFoldDB" id="A0A448YM21"/>
<dbReference type="FunCoup" id="A0A448YM21">
    <property type="interactions" value="235"/>
</dbReference>
<evidence type="ECO:0000256" key="2">
    <source>
        <dbReference type="ARBA" id="ARBA00008423"/>
    </source>
</evidence>
<dbReference type="STRING" id="13370.A0A448YM21"/>
<keyword evidence="6" id="KW-0862">Zinc</keyword>
<dbReference type="GO" id="GO:0043488">
    <property type="term" value="P:regulation of mRNA stability"/>
    <property type="evidence" value="ECO:0007669"/>
    <property type="project" value="InterPro"/>
</dbReference>
<dbReference type="FunFam" id="4.10.1000.40:FF:000003">
    <property type="entry name" value="Nuclear polyadenylated RNA-binding protein NAB2"/>
    <property type="match status" value="1"/>
</dbReference>
<reference evidence="12 13" key="1">
    <citation type="submission" date="2018-12" db="EMBL/GenBank/DDBJ databases">
        <authorList>
            <person name="Tiukova I."/>
            <person name="Dainat J."/>
        </authorList>
    </citation>
    <scope>NUCLEOTIDE SEQUENCE [LARGE SCALE GENOMIC DNA]</scope>
</reference>
<dbReference type="GO" id="GO:0005634">
    <property type="term" value="C:nucleus"/>
    <property type="evidence" value="ECO:0007669"/>
    <property type="project" value="UniProtKB-SubCell"/>
</dbReference>
<protein>
    <submittedName>
        <fullName evidence="12">DEKNAAC102996</fullName>
    </submittedName>
</protein>
<feature type="region of interest" description="Disordered" evidence="8">
    <location>
        <begin position="130"/>
        <end position="161"/>
    </location>
</feature>
<dbReference type="Pfam" id="PF14608">
    <property type="entry name" value="zf-CCCH_2"/>
    <property type="match status" value="5"/>
</dbReference>
<feature type="domain" description="Nab2 type CCCH zinc finger 4" evidence="11">
    <location>
        <begin position="377"/>
        <end position="405"/>
    </location>
</feature>
<dbReference type="InParanoid" id="A0A448YM21"/>
<keyword evidence="7" id="KW-0539">Nucleus</keyword>
<accession>A0A448YM21</accession>
<dbReference type="Gene3D" id="1.10.340.40">
    <property type="entry name" value="Nuclear abundant poly(A) RNA-bind protein 2, N-terminal domain"/>
    <property type="match status" value="1"/>
</dbReference>
<dbReference type="Pfam" id="PF11517">
    <property type="entry name" value="Nab2"/>
    <property type="match status" value="1"/>
</dbReference>
<feature type="domain" description="Nuclear abundant poly(A) RNA-binding protein Nab2 N-terminal" evidence="9">
    <location>
        <begin position="12"/>
        <end position="81"/>
    </location>
</feature>
<dbReference type="PANTHER" id="PTHR14738">
    <property type="entry name" value="ZINC FINGER CCCH DOMAIN-CONTAINING PROTEIN 14"/>
    <property type="match status" value="1"/>
</dbReference>
<dbReference type="GO" id="GO:0008143">
    <property type="term" value="F:poly(A) binding"/>
    <property type="evidence" value="ECO:0007669"/>
    <property type="project" value="InterPro"/>
</dbReference>
<evidence type="ECO:0000256" key="4">
    <source>
        <dbReference type="ARBA" id="ARBA00022737"/>
    </source>
</evidence>
<dbReference type="Proteomes" id="UP000290900">
    <property type="component" value="Unassembled WGS sequence"/>
</dbReference>
<evidence type="ECO:0000256" key="6">
    <source>
        <dbReference type="ARBA" id="ARBA00022833"/>
    </source>
</evidence>
<feature type="region of interest" description="Disordered" evidence="8">
    <location>
        <begin position="515"/>
        <end position="543"/>
    </location>
</feature>
<dbReference type="InterPro" id="IPR049017">
    <property type="entry name" value="Nab2_Znf4"/>
</dbReference>
<proteinExistence type="inferred from homology"/>
<dbReference type="InterPro" id="IPR021083">
    <property type="entry name" value="Nab2_N"/>
</dbReference>
<dbReference type="PANTHER" id="PTHR14738:SF29">
    <property type="entry name" value="ZINC FINGER CCCH DOMAIN-CONTAINING PROTEIN 14"/>
    <property type="match status" value="1"/>
</dbReference>
<evidence type="ECO:0000256" key="8">
    <source>
        <dbReference type="SAM" id="MobiDB-lite"/>
    </source>
</evidence>
<keyword evidence="3" id="KW-0479">Metal-binding</keyword>
<dbReference type="Gene3D" id="4.10.1000.40">
    <property type="match status" value="3"/>
</dbReference>
<evidence type="ECO:0000256" key="5">
    <source>
        <dbReference type="ARBA" id="ARBA00022771"/>
    </source>
</evidence>
<dbReference type="GO" id="GO:0005737">
    <property type="term" value="C:cytoplasm"/>
    <property type="evidence" value="ECO:0007669"/>
    <property type="project" value="TreeGrafter"/>
</dbReference>
<evidence type="ECO:0000259" key="9">
    <source>
        <dbReference type="Pfam" id="PF11517"/>
    </source>
</evidence>
<evidence type="ECO:0000256" key="1">
    <source>
        <dbReference type="ARBA" id="ARBA00004123"/>
    </source>
</evidence>
<dbReference type="Pfam" id="PF21803">
    <property type="entry name" value="Nab2-zf4"/>
    <property type="match status" value="1"/>
</dbReference>
<comment type="similarity">
    <text evidence="2">Belongs to the ZC3H14 family.</text>
</comment>
<evidence type="ECO:0000256" key="7">
    <source>
        <dbReference type="ARBA" id="ARBA00023242"/>
    </source>
</evidence>
<dbReference type="InterPro" id="IPR040366">
    <property type="entry name" value="Nab2/ZC3H14"/>
</dbReference>
<dbReference type="GO" id="GO:0008270">
    <property type="term" value="F:zinc ion binding"/>
    <property type="evidence" value="ECO:0007669"/>
    <property type="project" value="UniProtKB-KW"/>
</dbReference>
<evidence type="ECO:0000313" key="13">
    <source>
        <dbReference type="Proteomes" id="UP000290900"/>
    </source>
</evidence>
<sequence>MSNVNFDPESPYGQQLKTQIASKLEGLNLSEDPEYVAEFLLVLISNNRTPDEILHEFNALFGDAVDGNFINEVVNEVRNPQQQRGEQQQQEQLQQQQQEQEQQEQEQLQQQQQQQLQLQQQQEQQQQQLQQSTQQQSLPEPQQPQSAFQPSAFQGSFQPSSAFQPSFVRSLPSSIPKAPVHQQVRFEESGSLPMEDIRGTPAVGGADQITSSFNRFNAKAHGISKGGNFKNKKSFAMRNEQNFQDLMNKSLNSTGPQTTHFVPKKTLGRCKHFPHCRDRNCRYAHPTKMCFAFPNCPNPPGTCNYLHPGEDDALIEELEKVKQERFAQKLERNNNMIKQVSKQVEQRLLQQTNGIALCKFGSVCQRELCPFGHPTPANKDAKVLVLEWCPANKSCVDPNCVKAHSSPNYKAPEKTIGGGAGAPATSGAAVEKTLEQCKFGKRCKNFRCPKRHATTTVLCRDGANCTRIDCYFQHPIDEDCKFGANCKNPNCPFKHPEGRQLNNGGRNMVWVNQEQDGSKSATDQRQFAVPEDQVMEQAPLQEA</sequence>
<evidence type="ECO:0000256" key="3">
    <source>
        <dbReference type="ARBA" id="ARBA00022723"/>
    </source>
</evidence>
<comment type="subcellular location">
    <subcellularLocation>
        <location evidence="1">Nucleus</location>
    </subcellularLocation>
</comment>
<organism evidence="12 13">
    <name type="scientific">Brettanomyces naardenensis</name>
    <name type="common">Yeast</name>
    <dbReference type="NCBI Taxonomy" id="13370"/>
    <lineage>
        <taxon>Eukaryota</taxon>
        <taxon>Fungi</taxon>
        <taxon>Dikarya</taxon>
        <taxon>Ascomycota</taxon>
        <taxon>Saccharomycotina</taxon>
        <taxon>Pichiomycetes</taxon>
        <taxon>Pichiales</taxon>
        <taxon>Pichiaceae</taxon>
        <taxon>Brettanomyces</taxon>
    </lineage>
</organism>
<dbReference type="InterPro" id="IPR048410">
    <property type="entry name" value="Znf-CCCH_2-like_3"/>
</dbReference>
<dbReference type="Pfam" id="PF21457">
    <property type="entry name" value="zf-CCCH_2-like_3"/>
    <property type="match status" value="1"/>
</dbReference>
<evidence type="ECO:0000313" key="12">
    <source>
        <dbReference type="EMBL" id="VEU21995.1"/>
    </source>
</evidence>
<name>A0A448YM21_BRENA</name>
<keyword evidence="4" id="KW-0677">Repeat</keyword>